<dbReference type="SUPFAM" id="SSF53335">
    <property type="entry name" value="S-adenosyl-L-methionine-dependent methyltransferases"/>
    <property type="match status" value="1"/>
</dbReference>
<organism evidence="1 2">
    <name type="scientific">Thermoproteus uzoniensis (strain 768-20)</name>
    <dbReference type="NCBI Taxonomy" id="999630"/>
    <lineage>
        <taxon>Archaea</taxon>
        <taxon>Thermoproteota</taxon>
        <taxon>Thermoprotei</taxon>
        <taxon>Thermoproteales</taxon>
        <taxon>Thermoproteaceae</taxon>
        <taxon>Thermoproteus</taxon>
    </lineage>
</organism>
<dbReference type="Proteomes" id="UP000008138">
    <property type="component" value="Chromosome"/>
</dbReference>
<proteinExistence type="predicted"/>
<evidence type="ECO:0000313" key="2">
    <source>
        <dbReference type="Proteomes" id="UP000008138"/>
    </source>
</evidence>
<evidence type="ECO:0000313" key="1">
    <source>
        <dbReference type="EMBL" id="AEA12625.1"/>
    </source>
</evidence>
<name>F2L0E3_THEU7</name>
<dbReference type="OrthoDB" id="4832at2157"/>
<dbReference type="STRING" id="999630.TUZN_1146"/>
<reference evidence="1 2" key="1">
    <citation type="journal article" date="2011" name="J. Bacteriol.">
        <title>Complete genome sequence of the thermoacidophilic crenarchaeon Thermoproteus uzoniensis 768-20.</title>
        <authorList>
            <person name="Mardanov A.V."/>
            <person name="Gumerov V.M."/>
            <person name="Beletsky A.V."/>
            <person name="Prokofeva M.I."/>
            <person name="Bonch-Osmolovskaya E.A."/>
            <person name="Ravin N.V."/>
            <person name="Skryabin K.G."/>
        </authorList>
    </citation>
    <scope>NUCLEOTIDE SEQUENCE [LARGE SCALE GENOMIC DNA]</scope>
    <source>
        <strain evidence="1 2">768-20</strain>
    </source>
</reference>
<accession>F2L0E3</accession>
<dbReference type="EMBL" id="CP002590">
    <property type="protein sequence ID" value="AEA12625.1"/>
    <property type="molecule type" value="Genomic_DNA"/>
</dbReference>
<gene>
    <name evidence="1" type="ordered locus">TUZN_1146</name>
</gene>
<sequence>MMSLLDALSILRRFRGYLAGAGGIGDMVNALRWSVWYALKWWLDAKAAGATDLPVARALYRSLLHHGYVDEEGRPAKRVEQPKRPRGPYAQEWLALHEAFDRAFPKILRGDAEAAALILESMQAQGWYKLWRDDFLEAAGFEGRRVLEAPLRGHNAVDIYAKYAPELYAGYAESDEAAEALLEAAPGVSVGQCPGSGICVFLASSACEVAEALGRLSVREVLLFNSLHWMPDPAKEVACLKKAAPGALFYVGQPVVETMPGFLAINTAAGALHVFSRGEVEALLEAAGLRRRKLLLREMPFYAAVWSS</sequence>
<protein>
    <submittedName>
        <fullName evidence="1">Uncharacterized protein</fullName>
    </submittedName>
</protein>
<reference key="2">
    <citation type="submission" date="2011-03" db="EMBL/GenBank/DDBJ databases">
        <title>Complete genome sequence of the thermoacidophilic crenarchaeon Thermoproteus uzoniensis 768-20.</title>
        <authorList>
            <person name="Mardanov A.V."/>
            <person name="Gumerov V.M."/>
            <person name="Beletsky A.V."/>
            <person name="Prokofeva M.I."/>
            <person name="Bonch-Osmolovskaya E.A."/>
            <person name="Ravin N.V."/>
            <person name="Skryabin K.G."/>
        </authorList>
    </citation>
    <scope>NUCLEOTIDE SEQUENCE</scope>
    <source>
        <strain>768-20</strain>
    </source>
</reference>
<dbReference type="InterPro" id="IPR029063">
    <property type="entry name" value="SAM-dependent_MTases_sf"/>
</dbReference>
<dbReference type="GeneID" id="10360674"/>
<dbReference type="RefSeq" id="WP_013679961.1">
    <property type="nucleotide sequence ID" value="NC_015315.1"/>
</dbReference>
<dbReference type="HOGENOM" id="CLU_078142_0_0_2"/>
<keyword evidence="2" id="KW-1185">Reference proteome</keyword>
<dbReference type="eggNOG" id="arCOG03761">
    <property type="taxonomic scope" value="Archaea"/>
</dbReference>
<dbReference type="KEGG" id="tuz:TUZN_1146"/>
<dbReference type="AlphaFoldDB" id="F2L0E3"/>